<keyword evidence="3" id="KW-0808">Transferase</keyword>
<dbReference type="InterPro" id="IPR050879">
    <property type="entry name" value="Acyltransferase_3"/>
</dbReference>
<dbReference type="InterPro" id="IPR002656">
    <property type="entry name" value="Acyl_transf_3_dom"/>
</dbReference>
<feature type="transmembrane region" description="Helical" evidence="1">
    <location>
        <begin position="320"/>
        <end position="342"/>
    </location>
</feature>
<name>A0A844B234_9RHOB</name>
<sequence length="365" mass="39629">MSLRGAPTLGQLAVGRDNNFNLLRVFAASGVIFSHAYPLTLGPGTPEPLSGLIGATLGHVCVLIFFATSGFFITASFERKKSMLDFLLARILRIFPGLLIMACVTLMVLGFVSTQPEAYQGALPERILATVLLFAKQLPMPGLFETLPYPRAINGSLWTLKFDVLCYGAVVLAGLLGIFRAPRITAALVLVLAVLRVGLDVAQIVPRGVFFYIHHLIKLGFPFALGAAAYVYRDQLPLSLTLAGAMWLVNGAVLATLGHESALFAMLFALALTYTVFWFGYAGPAKLRGYNRLGDYSYGIYIYAFPIQQLLVQLELATTPMANACLSLLVSVVLAVLSWHLVEKPSMRLRVLMSGRSLKPSRGTL</sequence>
<dbReference type="GO" id="GO:0016747">
    <property type="term" value="F:acyltransferase activity, transferring groups other than amino-acyl groups"/>
    <property type="evidence" value="ECO:0007669"/>
    <property type="project" value="InterPro"/>
</dbReference>
<feature type="transmembrane region" description="Helical" evidence="1">
    <location>
        <begin position="94"/>
        <end position="113"/>
    </location>
</feature>
<dbReference type="RefSeq" id="WP_153549043.1">
    <property type="nucleotide sequence ID" value="NZ_WIXK01000011.1"/>
</dbReference>
<dbReference type="AlphaFoldDB" id="A0A844B234"/>
<keyword evidence="1" id="KW-0812">Transmembrane</keyword>
<feature type="domain" description="Acyltransferase 3" evidence="2">
    <location>
        <begin position="18"/>
        <end position="339"/>
    </location>
</feature>
<gene>
    <name evidence="3" type="ORF">GG681_16010</name>
</gene>
<keyword evidence="1" id="KW-1133">Transmembrane helix</keyword>
<dbReference type="GO" id="GO:0016020">
    <property type="term" value="C:membrane"/>
    <property type="evidence" value="ECO:0007669"/>
    <property type="project" value="TreeGrafter"/>
</dbReference>
<organism evidence="3 4">
    <name type="scientific">Tritonibacter aquimaris</name>
    <dbReference type="NCBI Taxonomy" id="2663379"/>
    <lineage>
        <taxon>Bacteria</taxon>
        <taxon>Pseudomonadati</taxon>
        <taxon>Pseudomonadota</taxon>
        <taxon>Alphaproteobacteria</taxon>
        <taxon>Rhodobacterales</taxon>
        <taxon>Paracoccaceae</taxon>
        <taxon>Tritonibacter</taxon>
    </lineage>
</organism>
<keyword evidence="1" id="KW-0472">Membrane</keyword>
<dbReference type="PANTHER" id="PTHR23028">
    <property type="entry name" value="ACETYLTRANSFERASE"/>
    <property type="match status" value="1"/>
</dbReference>
<feature type="transmembrane region" description="Helical" evidence="1">
    <location>
        <begin position="211"/>
        <end position="231"/>
    </location>
</feature>
<proteinExistence type="predicted"/>
<keyword evidence="3" id="KW-0012">Acyltransferase</keyword>
<feature type="transmembrane region" description="Helical" evidence="1">
    <location>
        <begin position="296"/>
        <end position="314"/>
    </location>
</feature>
<feature type="transmembrane region" description="Helical" evidence="1">
    <location>
        <begin position="52"/>
        <end position="73"/>
    </location>
</feature>
<dbReference type="EMBL" id="WIXK01000011">
    <property type="protein sequence ID" value="MQY44151.1"/>
    <property type="molecule type" value="Genomic_DNA"/>
</dbReference>
<feature type="transmembrane region" description="Helical" evidence="1">
    <location>
        <begin position="186"/>
        <end position="205"/>
    </location>
</feature>
<evidence type="ECO:0000259" key="2">
    <source>
        <dbReference type="Pfam" id="PF01757"/>
    </source>
</evidence>
<evidence type="ECO:0000313" key="3">
    <source>
        <dbReference type="EMBL" id="MQY44151.1"/>
    </source>
</evidence>
<evidence type="ECO:0000313" key="4">
    <source>
        <dbReference type="Proteomes" id="UP000436694"/>
    </source>
</evidence>
<keyword evidence="4" id="KW-1185">Reference proteome</keyword>
<feature type="transmembrane region" description="Helical" evidence="1">
    <location>
        <begin position="21"/>
        <end position="40"/>
    </location>
</feature>
<reference evidence="3 4" key="1">
    <citation type="submission" date="2019-10" db="EMBL/GenBank/DDBJ databases">
        <title>Epibacterium sp. nov., isolated from seawater.</title>
        <authorList>
            <person name="Zhang X."/>
            <person name="Li N."/>
        </authorList>
    </citation>
    <scope>NUCLEOTIDE SEQUENCE [LARGE SCALE GENOMIC DNA]</scope>
    <source>
        <strain evidence="3 4">SM1969</strain>
    </source>
</reference>
<comment type="caution">
    <text evidence="3">The sequence shown here is derived from an EMBL/GenBank/DDBJ whole genome shotgun (WGS) entry which is preliminary data.</text>
</comment>
<feature type="transmembrane region" description="Helical" evidence="1">
    <location>
        <begin position="158"/>
        <end position="179"/>
    </location>
</feature>
<accession>A0A844B234</accession>
<evidence type="ECO:0000256" key="1">
    <source>
        <dbReference type="SAM" id="Phobius"/>
    </source>
</evidence>
<dbReference type="Proteomes" id="UP000436694">
    <property type="component" value="Unassembled WGS sequence"/>
</dbReference>
<dbReference type="Pfam" id="PF01757">
    <property type="entry name" value="Acyl_transf_3"/>
    <property type="match status" value="1"/>
</dbReference>
<feature type="transmembrane region" description="Helical" evidence="1">
    <location>
        <begin position="238"/>
        <end position="257"/>
    </location>
</feature>
<feature type="transmembrane region" description="Helical" evidence="1">
    <location>
        <begin position="263"/>
        <end position="284"/>
    </location>
</feature>
<dbReference type="PANTHER" id="PTHR23028:SF53">
    <property type="entry name" value="ACYL_TRANSF_3 DOMAIN-CONTAINING PROTEIN"/>
    <property type="match status" value="1"/>
</dbReference>
<protein>
    <submittedName>
        <fullName evidence="3">Acyltransferase family protein</fullName>
    </submittedName>
</protein>
<dbReference type="GO" id="GO:0000271">
    <property type="term" value="P:polysaccharide biosynthetic process"/>
    <property type="evidence" value="ECO:0007669"/>
    <property type="project" value="TreeGrafter"/>
</dbReference>